<comment type="caution">
    <text evidence="1">The sequence shown here is derived from an EMBL/GenBank/DDBJ whole genome shotgun (WGS) entry which is preliminary data.</text>
</comment>
<evidence type="ECO:0008006" key="3">
    <source>
        <dbReference type="Google" id="ProtNLM"/>
    </source>
</evidence>
<dbReference type="Proteomes" id="UP001470230">
    <property type="component" value="Unassembled WGS sequence"/>
</dbReference>
<dbReference type="SUPFAM" id="SSF48403">
    <property type="entry name" value="Ankyrin repeat"/>
    <property type="match status" value="1"/>
</dbReference>
<dbReference type="EMBL" id="JAPFFF010000005">
    <property type="protein sequence ID" value="KAK8889215.1"/>
    <property type="molecule type" value="Genomic_DNA"/>
</dbReference>
<dbReference type="PANTHER" id="PTHR24159">
    <property type="match status" value="1"/>
</dbReference>
<evidence type="ECO:0000313" key="2">
    <source>
        <dbReference type="Proteomes" id="UP001470230"/>
    </source>
</evidence>
<dbReference type="PANTHER" id="PTHR24159:SF5">
    <property type="entry name" value="ANK_REP_REGION DOMAIN-CONTAINING PROTEIN"/>
    <property type="match status" value="1"/>
</dbReference>
<protein>
    <recommendedName>
        <fullName evidence="3">DUF3447 domain-containing protein</fullName>
    </recommendedName>
</protein>
<gene>
    <name evidence="1" type="ORF">M9Y10_033961</name>
</gene>
<reference evidence="1 2" key="1">
    <citation type="submission" date="2024-04" db="EMBL/GenBank/DDBJ databases">
        <title>Tritrichomonas musculus Genome.</title>
        <authorList>
            <person name="Alves-Ferreira E."/>
            <person name="Grigg M."/>
            <person name="Lorenzi H."/>
            <person name="Galac M."/>
        </authorList>
    </citation>
    <scope>NUCLEOTIDE SEQUENCE [LARGE SCALE GENOMIC DNA]</scope>
    <source>
        <strain evidence="1 2">EAF2021</strain>
    </source>
</reference>
<accession>A0ABR2KDK0</accession>
<sequence>MSLKGDINTSIYDTNTFLLGKNITLIQYAAFFGATQIFKYLFMNGAELRVSLWNFAVHSDNSEIIHFIEENKDKIKEKSFFSIQVAQITQNNYIDFLKESIKCHHNDVANYILNNFLEKERSSLDHQYPFYYYYSSRIIHLMPNIH</sequence>
<proteinExistence type="predicted"/>
<dbReference type="InterPro" id="IPR036770">
    <property type="entry name" value="Ankyrin_rpt-contain_sf"/>
</dbReference>
<organism evidence="1 2">
    <name type="scientific">Tritrichomonas musculus</name>
    <dbReference type="NCBI Taxonomy" id="1915356"/>
    <lineage>
        <taxon>Eukaryota</taxon>
        <taxon>Metamonada</taxon>
        <taxon>Parabasalia</taxon>
        <taxon>Tritrichomonadida</taxon>
        <taxon>Tritrichomonadidae</taxon>
        <taxon>Tritrichomonas</taxon>
    </lineage>
</organism>
<name>A0ABR2KDK0_9EUKA</name>
<evidence type="ECO:0000313" key="1">
    <source>
        <dbReference type="EMBL" id="KAK8889215.1"/>
    </source>
</evidence>
<keyword evidence="2" id="KW-1185">Reference proteome</keyword>